<evidence type="ECO:0000313" key="2">
    <source>
        <dbReference type="Proteomes" id="UP000636479"/>
    </source>
</evidence>
<dbReference type="RefSeq" id="XP_037220190.1">
    <property type="nucleotide sequence ID" value="XM_037364546.1"/>
</dbReference>
<gene>
    <name evidence="1" type="ORF">MIND_00785900</name>
</gene>
<protein>
    <submittedName>
        <fullName evidence="1">Uncharacterized protein</fullName>
    </submittedName>
</protein>
<keyword evidence="2" id="KW-1185">Reference proteome</keyword>
<comment type="caution">
    <text evidence="1">The sequence shown here is derived from an EMBL/GenBank/DDBJ whole genome shotgun (WGS) entry which is preliminary data.</text>
</comment>
<name>A0A8H6SNN3_9AGAR</name>
<organism evidence="1 2">
    <name type="scientific">Mycena indigotica</name>
    <dbReference type="NCBI Taxonomy" id="2126181"/>
    <lineage>
        <taxon>Eukaryota</taxon>
        <taxon>Fungi</taxon>
        <taxon>Dikarya</taxon>
        <taxon>Basidiomycota</taxon>
        <taxon>Agaricomycotina</taxon>
        <taxon>Agaricomycetes</taxon>
        <taxon>Agaricomycetidae</taxon>
        <taxon>Agaricales</taxon>
        <taxon>Marasmiineae</taxon>
        <taxon>Mycenaceae</taxon>
        <taxon>Mycena</taxon>
    </lineage>
</organism>
<dbReference type="EMBL" id="JACAZF010000006">
    <property type="protein sequence ID" value="KAF7302190.1"/>
    <property type="molecule type" value="Genomic_DNA"/>
</dbReference>
<proteinExistence type="predicted"/>
<dbReference type="GeneID" id="59347062"/>
<dbReference type="AlphaFoldDB" id="A0A8H6SNN3"/>
<reference evidence="1" key="1">
    <citation type="submission" date="2020-05" db="EMBL/GenBank/DDBJ databases">
        <title>Mycena genomes resolve the evolution of fungal bioluminescence.</title>
        <authorList>
            <person name="Tsai I.J."/>
        </authorList>
    </citation>
    <scope>NUCLEOTIDE SEQUENCE</scope>
    <source>
        <strain evidence="1">171206Taipei</strain>
    </source>
</reference>
<sequence>MYTTLTQALRHWSGGFAFADLVFEASIGPHLDKIPDQPWTPRDAPCALQGWRPALQSRHRLPKLVHFEAPISAAEHILSVLPATLERLLLIAYPLNDSRFFKRLIIPASALLHVLSRVEFPGLRSLERSMLIFLAPATLMLPLHAEATTKLHRLTSID</sequence>
<accession>A0A8H6SNN3</accession>
<evidence type="ECO:0000313" key="1">
    <source>
        <dbReference type="EMBL" id="KAF7302190.1"/>
    </source>
</evidence>
<dbReference type="Proteomes" id="UP000636479">
    <property type="component" value="Unassembled WGS sequence"/>
</dbReference>